<dbReference type="Proteomes" id="UP000186817">
    <property type="component" value="Unassembled WGS sequence"/>
</dbReference>
<dbReference type="OrthoDB" id="10491567at2759"/>
<feature type="region of interest" description="Disordered" evidence="1">
    <location>
        <begin position="472"/>
        <end position="512"/>
    </location>
</feature>
<sequence>MDADCICHVTYVAVIGLEFVNFECLVSHGCLPSSAQRRLSWSLVLKLLGYVDVKSENAWAGPRRGEQPDSCEDGQEGSNTLPRPLLPALLRLGAAPQRAAPDLAEALVAPRVNEPGAVDGASLQVSTELHHTTVKASHSQTRPPQAEKSACSGSVHGILRAAVALIEAASMEAVKTSAVGSTSVEFLLPLSVSLCDSARDSEEFYESARASRVQIVQVKDDGTGTSGNGRDAQNYFDAYADISVDASIAKTKGDTKTLEAIVNQIKIVKINMGDQKKADKGEGLNRADNINIFFVSHCVRSACATLLAAEKPFKPRSLLARTPWITEATLLALDEATVAKAQEDRINWIHKQLEDDPQAISKSVWNAIRNQKKGFRGRPIYDVEYADDTLLLALTTTQMQTFLTALEKGAAEYGMALNSTKTELLVKMPPTRRDVSGRSDAANLPVKMPLGADELLEWNWWISEDVQSKNQQANIKSNSSRISDGCSTAISSTPSSQSTQSEMPSKKSATCSSQVQSPYLTRDVRVPTVVELAAVPSAFILLFCFAFFQLAKWTRAPGSSMTPM</sequence>
<feature type="region of interest" description="Disordered" evidence="1">
    <location>
        <begin position="59"/>
        <end position="78"/>
    </location>
</feature>
<evidence type="ECO:0000256" key="1">
    <source>
        <dbReference type="SAM" id="MobiDB-lite"/>
    </source>
</evidence>
<proteinExistence type="predicted"/>
<keyword evidence="4" id="KW-1185">Reference proteome</keyword>
<name>A0A1Q9EXT5_SYMMI</name>
<evidence type="ECO:0008006" key="5">
    <source>
        <dbReference type="Google" id="ProtNLM"/>
    </source>
</evidence>
<feature type="compositionally biased region" description="Polar residues" evidence="1">
    <location>
        <begin position="472"/>
        <end position="490"/>
    </location>
</feature>
<comment type="caution">
    <text evidence="3">The sequence shown here is derived from an EMBL/GenBank/DDBJ whole genome shotgun (WGS) entry which is preliminary data.</text>
</comment>
<reference evidence="3 4" key="1">
    <citation type="submission" date="2016-02" db="EMBL/GenBank/DDBJ databases">
        <title>Genome analysis of coral dinoflagellate symbionts highlights evolutionary adaptations to a symbiotic lifestyle.</title>
        <authorList>
            <person name="Aranda M."/>
            <person name="Li Y."/>
            <person name="Liew Y.J."/>
            <person name="Baumgarten S."/>
            <person name="Simakov O."/>
            <person name="Wilson M."/>
            <person name="Piel J."/>
            <person name="Ashoor H."/>
            <person name="Bougouffa S."/>
            <person name="Bajic V.B."/>
            <person name="Ryu T."/>
            <person name="Ravasi T."/>
            <person name="Bayer T."/>
            <person name="Micklem G."/>
            <person name="Kim H."/>
            <person name="Bhak J."/>
            <person name="Lajeunesse T.C."/>
            <person name="Voolstra C.R."/>
        </authorList>
    </citation>
    <scope>NUCLEOTIDE SEQUENCE [LARGE SCALE GENOMIC DNA]</scope>
    <source>
        <strain evidence="3 4">CCMP2467</strain>
    </source>
</reference>
<protein>
    <recommendedName>
        <fullName evidence="5">Reverse transcriptase domain-containing protein</fullName>
    </recommendedName>
</protein>
<feature type="transmembrane region" description="Helical" evidence="2">
    <location>
        <begin position="532"/>
        <end position="551"/>
    </location>
</feature>
<accession>A0A1Q9EXT5</accession>
<evidence type="ECO:0000313" key="4">
    <source>
        <dbReference type="Proteomes" id="UP000186817"/>
    </source>
</evidence>
<evidence type="ECO:0000256" key="2">
    <source>
        <dbReference type="SAM" id="Phobius"/>
    </source>
</evidence>
<gene>
    <name evidence="3" type="ORF">AK812_SmicGene3914</name>
</gene>
<dbReference type="EMBL" id="LSRX01000047">
    <property type="protein sequence ID" value="OLQ12229.1"/>
    <property type="molecule type" value="Genomic_DNA"/>
</dbReference>
<dbReference type="AlphaFoldDB" id="A0A1Q9EXT5"/>
<feature type="compositionally biased region" description="Low complexity" evidence="1">
    <location>
        <begin position="491"/>
        <end position="503"/>
    </location>
</feature>
<keyword evidence="2" id="KW-1133">Transmembrane helix</keyword>
<evidence type="ECO:0000313" key="3">
    <source>
        <dbReference type="EMBL" id="OLQ12229.1"/>
    </source>
</evidence>
<keyword evidence="2" id="KW-0472">Membrane</keyword>
<organism evidence="3 4">
    <name type="scientific">Symbiodinium microadriaticum</name>
    <name type="common">Dinoflagellate</name>
    <name type="synonym">Zooxanthella microadriatica</name>
    <dbReference type="NCBI Taxonomy" id="2951"/>
    <lineage>
        <taxon>Eukaryota</taxon>
        <taxon>Sar</taxon>
        <taxon>Alveolata</taxon>
        <taxon>Dinophyceae</taxon>
        <taxon>Suessiales</taxon>
        <taxon>Symbiodiniaceae</taxon>
        <taxon>Symbiodinium</taxon>
    </lineage>
</organism>
<keyword evidence="2" id="KW-0812">Transmembrane</keyword>